<proteinExistence type="predicted"/>
<gene>
    <name evidence="1" type="ORF">SEVIR_9G203966v2</name>
</gene>
<dbReference type="Gramene" id="TKV93103">
    <property type="protein sequence ID" value="TKV93103"/>
    <property type="gene ID" value="SEVIR_9G203966v2"/>
</dbReference>
<dbReference type="EMBL" id="CM016560">
    <property type="protein sequence ID" value="TKV93103.1"/>
    <property type="molecule type" value="Genomic_DNA"/>
</dbReference>
<keyword evidence="2" id="KW-1185">Reference proteome</keyword>
<reference evidence="1" key="1">
    <citation type="submission" date="2019-03" db="EMBL/GenBank/DDBJ databases">
        <title>WGS assembly of Setaria viridis.</title>
        <authorList>
            <person name="Huang P."/>
            <person name="Jenkins J."/>
            <person name="Grimwood J."/>
            <person name="Barry K."/>
            <person name="Healey A."/>
            <person name="Mamidi S."/>
            <person name="Sreedasyam A."/>
            <person name="Shu S."/>
            <person name="Feldman M."/>
            <person name="Wu J."/>
            <person name="Yu Y."/>
            <person name="Chen C."/>
            <person name="Johnson J."/>
            <person name="Rokhsar D."/>
            <person name="Baxter I."/>
            <person name="Schmutz J."/>
            <person name="Brutnell T."/>
            <person name="Kellogg E."/>
        </authorList>
    </citation>
    <scope>NUCLEOTIDE SEQUENCE [LARGE SCALE GENOMIC DNA]</scope>
</reference>
<dbReference type="Proteomes" id="UP000298652">
    <property type="component" value="Chromosome 9"/>
</dbReference>
<accession>A0A4U6SYA9</accession>
<evidence type="ECO:0000313" key="1">
    <source>
        <dbReference type="EMBL" id="TKV93103.1"/>
    </source>
</evidence>
<sequence>MSCRMRPGGAPWSELRRAVRARVPAGSLAPEDALQLCAELIPAISVPYPPPAMLGAENMPSRWPAGRRSRLELCRMIGERYRLRDLGPEEAVPPVRRIAPASHARLGQRHQLASHCRRKCPGFDLSARWPCARHLSLQSHGPSRHHQGCSHLMHLQHPHRLLLPSGLPEPWLCHLHPSY</sequence>
<protein>
    <submittedName>
        <fullName evidence="1">Uncharacterized protein</fullName>
    </submittedName>
</protein>
<dbReference type="AlphaFoldDB" id="A0A4U6SYA9"/>
<evidence type="ECO:0000313" key="2">
    <source>
        <dbReference type="Proteomes" id="UP000298652"/>
    </source>
</evidence>
<name>A0A4U6SYA9_SETVI</name>
<organism evidence="1 2">
    <name type="scientific">Setaria viridis</name>
    <name type="common">Green bristlegrass</name>
    <name type="synonym">Setaria italica subsp. viridis</name>
    <dbReference type="NCBI Taxonomy" id="4556"/>
    <lineage>
        <taxon>Eukaryota</taxon>
        <taxon>Viridiplantae</taxon>
        <taxon>Streptophyta</taxon>
        <taxon>Embryophyta</taxon>
        <taxon>Tracheophyta</taxon>
        <taxon>Spermatophyta</taxon>
        <taxon>Magnoliopsida</taxon>
        <taxon>Liliopsida</taxon>
        <taxon>Poales</taxon>
        <taxon>Poaceae</taxon>
        <taxon>PACMAD clade</taxon>
        <taxon>Panicoideae</taxon>
        <taxon>Panicodae</taxon>
        <taxon>Paniceae</taxon>
        <taxon>Cenchrinae</taxon>
        <taxon>Setaria</taxon>
    </lineage>
</organism>